<protein>
    <submittedName>
        <fullName evidence="4">Thermostable carboxypeptidase 1</fullName>
    </submittedName>
</protein>
<dbReference type="InterPro" id="IPR017439">
    <property type="entry name" value="Amidohydrolase"/>
</dbReference>
<gene>
    <name evidence="4" type="ORF">FRIFI_0381</name>
</gene>
<sequence length="394" mass="44978">MYTEYIKRRIKDIEPWLIEVRREFHKYPELSLNEYNTKNRILNYLKEMNIEYTEFEKHNGVMAYIIKPENKITIGIRADMDALPINEENEINYKSKNKGVMHACGHDAHIAMLLGACKILNDMKDKLHVNVKFLFQPAEETVGGAKFLVEDRCMKNPDVNYMFGLHVMPYLETGYIETKYNILNASTDSLKIIIKGKKSHGAYPESGKDAIVVASSIILALQSIVSRNISPLDSAVLTIGKIMGGEAQNIICEEVSMNGILRTINKNTRKEMIKRIENIVSDICRAFDCKGEVLWGSDGYPPVVNDDYLVDIVAESTEKLFGKDRFILKEKPSLGGEDFSYYLEECKGVFYHIGCRNSNQEVTQLHTSTFNIDERCLEVGTLMHIANVLYFNKN</sequence>
<evidence type="ECO:0000313" key="5">
    <source>
        <dbReference type="Proteomes" id="UP000245695"/>
    </source>
</evidence>
<dbReference type="NCBIfam" id="TIGR01891">
    <property type="entry name" value="amidohydrolases"/>
    <property type="match status" value="1"/>
</dbReference>
<dbReference type="SUPFAM" id="SSF53187">
    <property type="entry name" value="Zn-dependent exopeptidases"/>
    <property type="match status" value="1"/>
</dbReference>
<name>A0A2P2BNF7_9FIRM</name>
<dbReference type="InterPro" id="IPR011650">
    <property type="entry name" value="Peptidase_M20_dimer"/>
</dbReference>
<dbReference type="Pfam" id="PF07687">
    <property type="entry name" value="M20_dimer"/>
    <property type="match status" value="1"/>
</dbReference>
<evidence type="ECO:0000256" key="1">
    <source>
        <dbReference type="ARBA" id="ARBA00022801"/>
    </source>
</evidence>
<keyword evidence="2" id="KW-0479">Metal-binding</keyword>
<dbReference type="CDD" id="cd03886">
    <property type="entry name" value="M20_Acy1"/>
    <property type="match status" value="1"/>
</dbReference>
<feature type="binding site" evidence="2">
    <location>
        <position position="166"/>
    </location>
    <ligand>
        <name>Mn(2+)</name>
        <dbReference type="ChEBI" id="CHEBI:29035"/>
        <label>2</label>
    </ligand>
</feature>
<feature type="binding site" evidence="2">
    <location>
        <position position="366"/>
    </location>
    <ligand>
        <name>Mn(2+)</name>
        <dbReference type="ChEBI" id="CHEBI:29035"/>
        <label>2</label>
    </ligand>
</feature>
<accession>A0A2P2BNF7</accession>
<dbReference type="Proteomes" id="UP000245695">
    <property type="component" value="Chromosome 1"/>
</dbReference>
<dbReference type="GO" id="GO:0050118">
    <property type="term" value="F:N-acetyldiaminopimelate deacetylase activity"/>
    <property type="evidence" value="ECO:0007669"/>
    <property type="project" value="UniProtKB-ARBA"/>
</dbReference>
<dbReference type="RefSeq" id="WP_166504852.1">
    <property type="nucleotide sequence ID" value="NZ_JAKNTL010000003.1"/>
</dbReference>
<evidence type="ECO:0000259" key="3">
    <source>
        <dbReference type="Pfam" id="PF07687"/>
    </source>
</evidence>
<dbReference type="FunFam" id="3.30.70.360:FF:000001">
    <property type="entry name" value="N-acetyldiaminopimelate deacetylase"/>
    <property type="match status" value="1"/>
</dbReference>
<dbReference type="KEGG" id="rhom:FRIFI_0381"/>
<dbReference type="AlphaFoldDB" id="A0A2P2BNF7"/>
<reference evidence="4 5" key="1">
    <citation type="submission" date="2014-09" db="EMBL/GenBank/DDBJ databases">
        <authorList>
            <person name="Hornung B.V."/>
        </authorList>
    </citation>
    <scope>NUCLEOTIDE SEQUENCE [LARGE SCALE GENOMIC DNA]</scope>
    <source>
        <strain evidence="4 5">FRIFI</strain>
    </source>
</reference>
<dbReference type="PANTHER" id="PTHR11014">
    <property type="entry name" value="PEPTIDASE M20 FAMILY MEMBER"/>
    <property type="match status" value="1"/>
</dbReference>
<keyword evidence="4" id="KW-0645">Protease</keyword>
<dbReference type="InterPro" id="IPR036264">
    <property type="entry name" value="Bact_exopeptidase_dim_dom"/>
</dbReference>
<organism evidence="4 5">
    <name type="scientific">Romboutsia hominis</name>
    <dbReference type="NCBI Taxonomy" id="1507512"/>
    <lineage>
        <taxon>Bacteria</taxon>
        <taxon>Bacillati</taxon>
        <taxon>Bacillota</taxon>
        <taxon>Clostridia</taxon>
        <taxon>Peptostreptococcales</taxon>
        <taxon>Peptostreptococcaceae</taxon>
        <taxon>Romboutsia</taxon>
    </lineage>
</organism>
<evidence type="ECO:0000313" key="4">
    <source>
        <dbReference type="EMBL" id="CEI71929.1"/>
    </source>
</evidence>
<keyword evidence="5" id="KW-1185">Reference proteome</keyword>
<dbReference type="Gene3D" id="3.30.70.360">
    <property type="match status" value="1"/>
</dbReference>
<comment type="cofactor">
    <cofactor evidence="2">
        <name>Mn(2+)</name>
        <dbReference type="ChEBI" id="CHEBI:29035"/>
    </cofactor>
    <text evidence="2">The Mn(2+) ion enhances activity.</text>
</comment>
<dbReference type="GO" id="GO:0046872">
    <property type="term" value="F:metal ion binding"/>
    <property type="evidence" value="ECO:0007669"/>
    <property type="project" value="UniProtKB-KW"/>
</dbReference>
<keyword evidence="2" id="KW-0464">Manganese</keyword>
<dbReference type="PIRSF" id="PIRSF005962">
    <property type="entry name" value="Pept_M20D_amidohydro"/>
    <property type="match status" value="1"/>
</dbReference>
<dbReference type="PANTHER" id="PTHR11014:SF63">
    <property type="entry name" value="METALLOPEPTIDASE, PUTATIVE (AFU_ORTHOLOGUE AFUA_6G09600)-RELATED"/>
    <property type="match status" value="1"/>
</dbReference>
<dbReference type="GO" id="GO:0004180">
    <property type="term" value="F:carboxypeptidase activity"/>
    <property type="evidence" value="ECO:0007669"/>
    <property type="project" value="UniProtKB-KW"/>
</dbReference>
<dbReference type="GO" id="GO:0019877">
    <property type="term" value="P:diaminopimelate biosynthetic process"/>
    <property type="evidence" value="ECO:0007669"/>
    <property type="project" value="UniProtKB-ARBA"/>
</dbReference>
<dbReference type="Pfam" id="PF01546">
    <property type="entry name" value="Peptidase_M20"/>
    <property type="match status" value="1"/>
</dbReference>
<dbReference type="Gene3D" id="3.40.630.10">
    <property type="entry name" value="Zn peptidases"/>
    <property type="match status" value="1"/>
</dbReference>
<proteinExistence type="predicted"/>
<dbReference type="InterPro" id="IPR002933">
    <property type="entry name" value="Peptidase_M20"/>
</dbReference>
<keyword evidence="1" id="KW-0378">Hydrolase</keyword>
<dbReference type="EMBL" id="LN650648">
    <property type="protein sequence ID" value="CEI71929.1"/>
    <property type="molecule type" value="Genomic_DNA"/>
</dbReference>
<keyword evidence="4" id="KW-0121">Carboxypeptidase</keyword>
<feature type="binding site" evidence="2">
    <location>
        <position position="140"/>
    </location>
    <ligand>
        <name>Mn(2+)</name>
        <dbReference type="ChEBI" id="CHEBI:29035"/>
        <label>2</label>
    </ligand>
</feature>
<feature type="domain" description="Peptidase M20 dimerisation" evidence="3">
    <location>
        <begin position="189"/>
        <end position="284"/>
    </location>
</feature>
<evidence type="ECO:0000256" key="2">
    <source>
        <dbReference type="PIRSR" id="PIRSR005962-1"/>
    </source>
</evidence>
<feature type="binding site" evidence="2">
    <location>
        <position position="104"/>
    </location>
    <ligand>
        <name>Mn(2+)</name>
        <dbReference type="ChEBI" id="CHEBI:29035"/>
        <label>2</label>
    </ligand>
</feature>
<feature type="binding site" evidence="2">
    <location>
        <position position="106"/>
    </location>
    <ligand>
        <name>Mn(2+)</name>
        <dbReference type="ChEBI" id="CHEBI:29035"/>
        <label>2</label>
    </ligand>
</feature>
<dbReference type="SUPFAM" id="SSF55031">
    <property type="entry name" value="Bacterial exopeptidase dimerisation domain"/>
    <property type="match status" value="1"/>
</dbReference>